<sequence length="291" mass="31290">MRRFFRVVSKAAVLWQTHNAPRLGAALAFYTVLSLAPLLIVAVGVMSLFLSRAEVQQGVLEQVALALGPGSTGVVGVLRDLFTNAFSAYQTSTGIINVVIGSVALLFGASLVLVELRAAANILWGVEAATSRRQGVVNFIQDRAISVGLVLVIGIVFLATLTLSTFLSAGGEYLRNHWVPAAFLGLLETALGFVLMTLFLAVLYKYLPATRVRWRDVWMGSTVTALLFILGRWLLGAYIAESALSSAYGAAGSLVVFLLWVYYSAQMFFFGVALCRAVRDTRSVQAVVSSA</sequence>
<evidence type="ECO:0000256" key="3">
    <source>
        <dbReference type="ARBA" id="ARBA00022692"/>
    </source>
</evidence>
<keyword evidence="3 6" id="KW-0812">Transmembrane</keyword>
<feature type="transmembrane region" description="Helical" evidence="6">
    <location>
        <begin position="147"/>
        <end position="169"/>
    </location>
</feature>
<dbReference type="Pfam" id="PF03631">
    <property type="entry name" value="Virul_fac_BrkB"/>
    <property type="match status" value="1"/>
</dbReference>
<dbReference type="GO" id="GO:0005886">
    <property type="term" value="C:plasma membrane"/>
    <property type="evidence" value="ECO:0007669"/>
    <property type="project" value="UniProtKB-SubCell"/>
</dbReference>
<accession>A0A6J4V235</accession>
<evidence type="ECO:0000256" key="4">
    <source>
        <dbReference type="ARBA" id="ARBA00022989"/>
    </source>
</evidence>
<evidence type="ECO:0000256" key="5">
    <source>
        <dbReference type="ARBA" id="ARBA00023136"/>
    </source>
</evidence>
<feature type="transmembrane region" description="Helical" evidence="6">
    <location>
        <begin position="94"/>
        <end position="114"/>
    </location>
</feature>
<feature type="transmembrane region" description="Helical" evidence="6">
    <location>
        <begin position="27"/>
        <end position="51"/>
    </location>
</feature>
<dbReference type="PIRSF" id="PIRSF035875">
    <property type="entry name" value="RNase_BN"/>
    <property type="match status" value="1"/>
</dbReference>
<feature type="transmembrane region" description="Helical" evidence="6">
    <location>
        <begin position="247"/>
        <end position="275"/>
    </location>
</feature>
<dbReference type="PANTHER" id="PTHR30213">
    <property type="entry name" value="INNER MEMBRANE PROTEIN YHJD"/>
    <property type="match status" value="1"/>
</dbReference>
<dbReference type="EMBL" id="CADCWP010000067">
    <property type="protein sequence ID" value="CAA9564694.1"/>
    <property type="molecule type" value="Genomic_DNA"/>
</dbReference>
<feature type="transmembrane region" description="Helical" evidence="6">
    <location>
        <begin position="216"/>
        <end position="235"/>
    </location>
</feature>
<keyword evidence="2" id="KW-1003">Cell membrane</keyword>
<dbReference type="AlphaFoldDB" id="A0A6J4V235"/>
<organism evidence="7">
    <name type="scientific">uncultured Truepera sp</name>
    <dbReference type="NCBI Taxonomy" id="543023"/>
    <lineage>
        <taxon>Bacteria</taxon>
        <taxon>Thermotogati</taxon>
        <taxon>Deinococcota</taxon>
        <taxon>Deinococci</taxon>
        <taxon>Trueperales</taxon>
        <taxon>Trueperaceae</taxon>
        <taxon>Truepera</taxon>
        <taxon>environmental samples</taxon>
    </lineage>
</organism>
<dbReference type="NCBIfam" id="TIGR00765">
    <property type="entry name" value="yihY_not_rbn"/>
    <property type="match status" value="1"/>
</dbReference>
<dbReference type="PANTHER" id="PTHR30213:SF1">
    <property type="entry name" value="INNER MEMBRANE PROTEIN YHJD"/>
    <property type="match status" value="1"/>
</dbReference>
<gene>
    <name evidence="7" type="ORF">AVDCRST_MAG86-936</name>
</gene>
<keyword evidence="4 6" id="KW-1133">Transmembrane helix</keyword>
<evidence type="ECO:0000256" key="1">
    <source>
        <dbReference type="ARBA" id="ARBA00004651"/>
    </source>
</evidence>
<name>A0A6J4V235_9DEIN</name>
<comment type="subcellular location">
    <subcellularLocation>
        <location evidence="1">Cell membrane</location>
        <topology evidence="1">Multi-pass membrane protein</topology>
    </subcellularLocation>
</comment>
<reference evidence="7" key="1">
    <citation type="submission" date="2020-02" db="EMBL/GenBank/DDBJ databases">
        <authorList>
            <person name="Meier V. D."/>
        </authorList>
    </citation>
    <scope>NUCLEOTIDE SEQUENCE</scope>
    <source>
        <strain evidence="7">AVDCRST_MAG86</strain>
    </source>
</reference>
<proteinExistence type="predicted"/>
<feature type="transmembrane region" description="Helical" evidence="6">
    <location>
        <begin position="181"/>
        <end position="204"/>
    </location>
</feature>
<protein>
    <submittedName>
        <fullName evidence="7">Ribonuclease BN</fullName>
    </submittedName>
</protein>
<evidence type="ECO:0000313" key="7">
    <source>
        <dbReference type="EMBL" id="CAA9564694.1"/>
    </source>
</evidence>
<keyword evidence="5 6" id="KW-0472">Membrane</keyword>
<evidence type="ECO:0000256" key="6">
    <source>
        <dbReference type="SAM" id="Phobius"/>
    </source>
</evidence>
<dbReference type="InterPro" id="IPR017039">
    <property type="entry name" value="Virul_fac_BrkB"/>
</dbReference>
<evidence type="ECO:0000256" key="2">
    <source>
        <dbReference type="ARBA" id="ARBA00022475"/>
    </source>
</evidence>